<feature type="transmembrane region" description="Helical" evidence="1">
    <location>
        <begin position="137"/>
        <end position="158"/>
    </location>
</feature>
<proteinExistence type="predicted"/>
<protein>
    <submittedName>
        <fullName evidence="2">Uncharacterized protein</fullName>
    </submittedName>
</protein>
<dbReference type="AlphaFoldDB" id="A0AA89AWW1"/>
<evidence type="ECO:0000256" key="1">
    <source>
        <dbReference type="SAM" id="Phobius"/>
    </source>
</evidence>
<dbReference type="Proteomes" id="UP001188597">
    <property type="component" value="Unassembled WGS sequence"/>
</dbReference>
<accession>A0AA89AWW1</accession>
<reference evidence="2" key="1">
    <citation type="submission" date="2022-12" db="EMBL/GenBank/DDBJ databases">
        <title>Draft genome assemblies for two species of Escallonia (Escalloniales).</title>
        <authorList>
            <person name="Chanderbali A."/>
            <person name="Dervinis C."/>
            <person name="Anghel I."/>
            <person name="Soltis D."/>
            <person name="Soltis P."/>
            <person name="Zapata F."/>
        </authorList>
    </citation>
    <scope>NUCLEOTIDE SEQUENCE</scope>
    <source>
        <strain evidence="2">UCBG64.0493</strain>
        <tissue evidence="2">Leaf</tissue>
    </source>
</reference>
<keyword evidence="1" id="KW-0472">Membrane</keyword>
<comment type="caution">
    <text evidence="2">The sequence shown here is derived from an EMBL/GenBank/DDBJ whole genome shotgun (WGS) entry which is preliminary data.</text>
</comment>
<dbReference type="EMBL" id="JAVXUP010001003">
    <property type="protein sequence ID" value="KAK3017443.1"/>
    <property type="molecule type" value="Genomic_DNA"/>
</dbReference>
<keyword evidence="1" id="KW-1133">Transmembrane helix</keyword>
<keyword evidence="1" id="KW-0812">Transmembrane</keyword>
<keyword evidence="3" id="KW-1185">Reference proteome</keyword>
<evidence type="ECO:0000313" key="2">
    <source>
        <dbReference type="EMBL" id="KAK3017443.1"/>
    </source>
</evidence>
<evidence type="ECO:0000313" key="3">
    <source>
        <dbReference type="Proteomes" id="UP001188597"/>
    </source>
</evidence>
<gene>
    <name evidence="2" type="ORF">RJ639_007601</name>
</gene>
<sequence>MAVVGRVGCRQEVVEVDVASSTASLSASPPSFASLLQTLTSHLPIPTRIPIPIAKIRIPIDFKNEIYHIGWKLHCSNIRRGMGITRGWLPIAGTPDLKRCQQDCEKSGGIGINSMKVEMFSDLTEQRIQPAAASMKLSAAGWCYGWWFSIIFLSWGGWLVL</sequence>
<name>A0AA89AWW1_9ASTE</name>
<organism evidence="2 3">
    <name type="scientific">Escallonia herrerae</name>
    <dbReference type="NCBI Taxonomy" id="1293975"/>
    <lineage>
        <taxon>Eukaryota</taxon>
        <taxon>Viridiplantae</taxon>
        <taxon>Streptophyta</taxon>
        <taxon>Embryophyta</taxon>
        <taxon>Tracheophyta</taxon>
        <taxon>Spermatophyta</taxon>
        <taxon>Magnoliopsida</taxon>
        <taxon>eudicotyledons</taxon>
        <taxon>Gunneridae</taxon>
        <taxon>Pentapetalae</taxon>
        <taxon>asterids</taxon>
        <taxon>campanulids</taxon>
        <taxon>Escalloniales</taxon>
        <taxon>Escalloniaceae</taxon>
        <taxon>Escallonia</taxon>
    </lineage>
</organism>